<reference evidence="2" key="1">
    <citation type="submission" date="2016-10" db="EMBL/GenBank/DDBJ databases">
        <authorList>
            <person name="Varghese N."/>
            <person name="Submissions S."/>
        </authorList>
    </citation>
    <scope>NUCLEOTIDE SEQUENCE [LARGE SCALE GENOMIC DNA]</scope>
    <source>
        <strain evidence="2">DSM 24740</strain>
    </source>
</reference>
<dbReference type="AlphaFoldDB" id="A0A1H9MQX8"/>
<dbReference type="InParanoid" id="A0A1H9MQX8"/>
<dbReference type="EMBL" id="FOFB01000031">
    <property type="protein sequence ID" value="SER26120.1"/>
    <property type="molecule type" value="Genomic_DNA"/>
</dbReference>
<evidence type="ECO:0000313" key="2">
    <source>
        <dbReference type="Proteomes" id="UP000199021"/>
    </source>
</evidence>
<organism evidence="1 2">
    <name type="scientific">Neolewinella agarilytica</name>
    <dbReference type="NCBI Taxonomy" id="478744"/>
    <lineage>
        <taxon>Bacteria</taxon>
        <taxon>Pseudomonadati</taxon>
        <taxon>Bacteroidota</taxon>
        <taxon>Saprospiria</taxon>
        <taxon>Saprospirales</taxon>
        <taxon>Lewinellaceae</taxon>
        <taxon>Neolewinella</taxon>
    </lineage>
</organism>
<proteinExistence type="predicted"/>
<gene>
    <name evidence="1" type="ORF">SAMN05444359_1315</name>
</gene>
<protein>
    <submittedName>
        <fullName evidence="1">Uncharacterized protein</fullName>
    </submittedName>
</protein>
<evidence type="ECO:0000313" key="1">
    <source>
        <dbReference type="EMBL" id="SER26120.1"/>
    </source>
</evidence>
<name>A0A1H9MQX8_9BACT</name>
<dbReference type="Proteomes" id="UP000199021">
    <property type="component" value="Unassembled WGS sequence"/>
</dbReference>
<sequence>MRVGGFSGFKNTLDGVITMALPINSLKISNDSFCDEILKYILAIHFALELNSFVST</sequence>
<dbReference type="STRING" id="478744.SAMN05444359_1315"/>
<accession>A0A1H9MQX8</accession>
<keyword evidence="2" id="KW-1185">Reference proteome</keyword>